<gene>
    <name evidence="3" type="ORF">ORI27_18790</name>
</gene>
<dbReference type="InterPro" id="IPR034660">
    <property type="entry name" value="DinB/YfiT-like"/>
</dbReference>
<dbReference type="SUPFAM" id="SSF109854">
    <property type="entry name" value="DinB/YfiT-like putative metalloenzymes"/>
    <property type="match status" value="1"/>
</dbReference>
<evidence type="ECO:0000313" key="3">
    <source>
        <dbReference type="EMBL" id="MCX2938751.1"/>
    </source>
</evidence>
<feature type="domain" description="Mycothiol-dependent maleylpyruvate isomerase metal-binding" evidence="2">
    <location>
        <begin position="12"/>
        <end position="147"/>
    </location>
</feature>
<sequence>MGLDYPGLLADLRAETDHLVTVLRDLDVGDWQLPTPAAGWSIQDQMSHLAYFDDATWQALTDPIRFRTHADELMAGGMDFPDRIAAEYRALAPERILEWFVNARTSMLAAFEGDDPKRRLPWFGPDMSVASSATARLMETWAHGQDIYDTVGVAHPPSTGLRSIAHLGVATFAFAYHLNGRQVPEEPVRVELRSPDGQTWAWGPTNAVNRIQGPAQDFVLTVTQRRHWTETALNAEGPIALGWLDIAQVFAGAPSRRTVTK</sequence>
<reference evidence="3 4" key="1">
    <citation type="submission" date="2022-11" db="EMBL/GenBank/DDBJ databases">
        <title>Mycobacterium sp. nov.</title>
        <authorList>
            <person name="Papic B."/>
            <person name="Spicic S."/>
            <person name="Duvnjak S."/>
        </authorList>
    </citation>
    <scope>NUCLEOTIDE SEQUENCE [LARGE SCALE GENOMIC DNA]</scope>
    <source>
        <strain evidence="3 4">CVI_P4</strain>
    </source>
</reference>
<dbReference type="Pfam" id="PF08608">
    <property type="entry name" value="Wyosine_form"/>
    <property type="match status" value="1"/>
</dbReference>
<feature type="domain" description="tRNA wybutosine-synthesis" evidence="1">
    <location>
        <begin position="185"/>
        <end position="235"/>
    </location>
</feature>
<comment type="caution">
    <text evidence="3">The sequence shown here is derived from an EMBL/GenBank/DDBJ whole genome shotgun (WGS) entry which is preliminary data.</text>
</comment>
<proteinExistence type="predicted"/>
<evidence type="ECO:0000259" key="1">
    <source>
        <dbReference type="Pfam" id="PF08608"/>
    </source>
</evidence>
<dbReference type="InterPro" id="IPR024344">
    <property type="entry name" value="MDMPI_metal-binding"/>
</dbReference>
<name>A0ABT3SGX3_9MYCO</name>
<evidence type="ECO:0000259" key="2">
    <source>
        <dbReference type="Pfam" id="PF11716"/>
    </source>
</evidence>
<dbReference type="NCBIfam" id="TIGR03083">
    <property type="entry name" value="maleylpyruvate isomerase family mycothiol-dependent enzyme"/>
    <property type="match status" value="1"/>
</dbReference>
<dbReference type="EMBL" id="JAPJDO010000017">
    <property type="protein sequence ID" value="MCX2938751.1"/>
    <property type="molecule type" value="Genomic_DNA"/>
</dbReference>
<dbReference type="Pfam" id="PF11716">
    <property type="entry name" value="MDMPI_N"/>
    <property type="match status" value="1"/>
</dbReference>
<organism evidence="3 4">
    <name type="scientific">Mycobacterium pinniadriaticum</name>
    <dbReference type="NCBI Taxonomy" id="2994102"/>
    <lineage>
        <taxon>Bacteria</taxon>
        <taxon>Bacillati</taxon>
        <taxon>Actinomycetota</taxon>
        <taxon>Actinomycetes</taxon>
        <taxon>Mycobacteriales</taxon>
        <taxon>Mycobacteriaceae</taxon>
        <taxon>Mycobacterium</taxon>
    </lineage>
</organism>
<evidence type="ECO:0000313" key="4">
    <source>
        <dbReference type="Proteomes" id="UP001300745"/>
    </source>
</evidence>
<dbReference type="InterPro" id="IPR017517">
    <property type="entry name" value="Maleyloyr_isom"/>
</dbReference>
<accession>A0ABT3SGX3</accession>
<protein>
    <submittedName>
        <fullName evidence="3">TIGR03084 family metal-binding protein</fullName>
    </submittedName>
</protein>
<keyword evidence="4" id="KW-1185">Reference proteome</keyword>
<dbReference type="Gene3D" id="1.20.120.450">
    <property type="entry name" value="dinb family like domain"/>
    <property type="match status" value="1"/>
</dbReference>
<dbReference type="InterPro" id="IPR013917">
    <property type="entry name" value="tRNA_wybutosine-synth"/>
</dbReference>
<dbReference type="RefSeq" id="WP_265998565.1">
    <property type="nucleotide sequence ID" value="NZ_JAPJDN010000017.1"/>
</dbReference>
<dbReference type="InterPro" id="IPR017518">
    <property type="entry name" value="CHP03084"/>
</dbReference>
<dbReference type="Proteomes" id="UP001300745">
    <property type="component" value="Unassembled WGS sequence"/>
</dbReference>
<dbReference type="NCBIfam" id="TIGR03084">
    <property type="entry name" value="TIGR03084 family metal-binding protein"/>
    <property type="match status" value="1"/>
</dbReference>